<evidence type="ECO:0000313" key="3">
    <source>
        <dbReference type="EMBL" id="KAK9806490.1"/>
    </source>
</evidence>
<feature type="region of interest" description="Disordered" evidence="1">
    <location>
        <begin position="246"/>
        <end position="306"/>
    </location>
</feature>
<feature type="domain" description="ARID" evidence="2">
    <location>
        <begin position="134"/>
        <end position="225"/>
    </location>
</feature>
<dbReference type="Pfam" id="PF01388">
    <property type="entry name" value="ARID"/>
    <property type="match status" value="1"/>
</dbReference>
<keyword evidence="4" id="KW-1185">Reference proteome</keyword>
<dbReference type="Proteomes" id="UP001465755">
    <property type="component" value="Unassembled WGS sequence"/>
</dbReference>
<dbReference type="PROSITE" id="PS51011">
    <property type="entry name" value="ARID"/>
    <property type="match status" value="1"/>
</dbReference>
<dbReference type="InterPro" id="IPR001606">
    <property type="entry name" value="ARID_dom"/>
</dbReference>
<protein>
    <recommendedName>
        <fullName evidence="2">ARID domain-containing protein</fullName>
    </recommendedName>
</protein>
<sequence>MAANAITGLFGEYASDAENSGSEGQGNSPDNAPPGPVDPEVKDKIRHLLKEYGSLFSKDKFDLQATPKEDFYDRLAAQQEAAERRRREPLTYERAVASSRPLNFCRHQWHMDTAKAQKRVSSKRKAACSATPTALTRQQFCKAYEEFSSSKGLNGKLVVDCEGIPVDLAKLHNAVQAIGGPEAVTQEDAWSSLMSVKGSAAPSMPMPGLKAIYMTFLEGFDQHHGARSGLNHMPRALRSQKLETASDITPESNSALEAQPSSKVQRVDGALDRLKLEGKDPKRLHPLPPAQPRKPKAVPQKRQQQASIPFKEVHGSVSYVLPHISPNVAPVSAPALDIAASPPRKRRLRESTMAQDPEVQQELQKLHQDTKSPHSLAAKRGKALKEVLLWTRRAAAHGGCLAEPTRAFKGAVLRARDSRIVDKSKLKAFRRSGRVRQAPTAFVPRNVKRVRQALNPADITDTREGPEFQAVLPLLRAKPAIAGERENRWLQAPILAAGSYGPATHPAPVATHTVQPNSHARYHNVWAAGQSLPQRLPESLARSLGLLSMGLADVADWTKQELTLYARAMEEYQRPWGPGFKSLLPGKPQGRVASLYYNAWKRRAIPEAQAWHQRQVQENQQRVAAEQAARLAARQEAARRNAAAALAQQQAHLRLQERQQLREGLAWLRGLARQPSESQLSDTRMQRRVMQSAQALATTNCWLLMSAGSQGGPAISLRSAASSAQARIRRAAASQYPAPQHRGTDPLNI</sequence>
<dbReference type="CDD" id="cd16100">
    <property type="entry name" value="ARID"/>
    <property type="match status" value="1"/>
</dbReference>
<comment type="caution">
    <text evidence="3">The sequence shown here is derived from an EMBL/GenBank/DDBJ whole genome shotgun (WGS) entry which is preliminary data.</text>
</comment>
<feature type="compositionally biased region" description="Basic and acidic residues" evidence="1">
    <location>
        <begin position="265"/>
        <end position="283"/>
    </location>
</feature>
<accession>A0AAW1P9R7</accession>
<reference evidence="3 4" key="1">
    <citation type="journal article" date="2024" name="Nat. Commun.">
        <title>Phylogenomics reveals the evolutionary origins of lichenization in chlorophyte algae.</title>
        <authorList>
            <person name="Puginier C."/>
            <person name="Libourel C."/>
            <person name="Otte J."/>
            <person name="Skaloud P."/>
            <person name="Haon M."/>
            <person name="Grisel S."/>
            <person name="Petersen M."/>
            <person name="Berrin J.G."/>
            <person name="Delaux P.M."/>
            <person name="Dal Grande F."/>
            <person name="Keller J."/>
        </authorList>
    </citation>
    <scope>NUCLEOTIDE SEQUENCE [LARGE SCALE GENOMIC DNA]</scope>
    <source>
        <strain evidence="3 4">SAG 2036</strain>
    </source>
</reference>
<feature type="region of interest" description="Disordered" evidence="1">
    <location>
        <begin position="728"/>
        <end position="749"/>
    </location>
</feature>
<name>A0AAW1P9R7_9CHLO</name>
<evidence type="ECO:0000259" key="2">
    <source>
        <dbReference type="PROSITE" id="PS51011"/>
    </source>
</evidence>
<dbReference type="SUPFAM" id="SSF46774">
    <property type="entry name" value="ARID-like"/>
    <property type="match status" value="1"/>
</dbReference>
<evidence type="ECO:0000313" key="4">
    <source>
        <dbReference type="Proteomes" id="UP001465755"/>
    </source>
</evidence>
<proteinExistence type="predicted"/>
<feature type="compositionally biased region" description="Polar residues" evidence="1">
    <location>
        <begin position="246"/>
        <end position="264"/>
    </location>
</feature>
<dbReference type="EMBL" id="JALJOQ010000037">
    <property type="protein sequence ID" value="KAK9806490.1"/>
    <property type="molecule type" value="Genomic_DNA"/>
</dbReference>
<feature type="region of interest" description="Disordered" evidence="1">
    <location>
        <begin position="13"/>
        <end position="42"/>
    </location>
</feature>
<dbReference type="SMART" id="SM00501">
    <property type="entry name" value="BRIGHT"/>
    <property type="match status" value="1"/>
</dbReference>
<organism evidence="3 4">
    <name type="scientific">Symbiochloris irregularis</name>
    <dbReference type="NCBI Taxonomy" id="706552"/>
    <lineage>
        <taxon>Eukaryota</taxon>
        <taxon>Viridiplantae</taxon>
        <taxon>Chlorophyta</taxon>
        <taxon>core chlorophytes</taxon>
        <taxon>Trebouxiophyceae</taxon>
        <taxon>Trebouxiales</taxon>
        <taxon>Trebouxiaceae</taxon>
        <taxon>Symbiochloris</taxon>
    </lineage>
</organism>
<dbReference type="InterPro" id="IPR036431">
    <property type="entry name" value="ARID_dom_sf"/>
</dbReference>
<dbReference type="AlphaFoldDB" id="A0AAW1P9R7"/>
<feature type="compositionally biased region" description="Polar residues" evidence="1">
    <location>
        <begin position="17"/>
        <end position="30"/>
    </location>
</feature>
<dbReference type="GO" id="GO:0003677">
    <property type="term" value="F:DNA binding"/>
    <property type="evidence" value="ECO:0007669"/>
    <property type="project" value="InterPro"/>
</dbReference>
<evidence type="ECO:0000256" key="1">
    <source>
        <dbReference type="SAM" id="MobiDB-lite"/>
    </source>
</evidence>
<gene>
    <name evidence="3" type="ORF">WJX73_002749</name>
</gene>
<dbReference type="Gene3D" id="1.10.150.60">
    <property type="entry name" value="ARID DNA-binding domain"/>
    <property type="match status" value="1"/>
</dbReference>